<dbReference type="OrthoDB" id="9801052at2"/>
<proteinExistence type="predicted"/>
<evidence type="ECO:0000313" key="2">
    <source>
        <dbReference type="Proteomes" id="UP000306719"/>
    </source>
</evidence>
<accession>A0A5S3WWZ6</accession>
<dbReference type="SUPFAM" id="SSF53448">
    <property type="entry name" value="Nucleotide-diphospho-sugar transferases"/>
    <property type="match status" value="1"/>
</dbReference>
<sequence>MNKVQIIIQARMTSTRLPGKVMLPLCDSTVLQVVLDRLSQLRPYIIVATTNDGSEQPIIELCDKLDVKTYRGDTDDVLSRYYEAAKFHGADKNTTIVRITSDCPLIDNELCLKVIEKHLEKQFDIVNLGPHSGYPRGLDCCAFSFKLLEHTQKLATSKEDREHVTLGMAKFLSVSTYSFAEGESLSHWRLTLDELDDYKAIKAIYSEFANKLEFSYSELKKMLKEKPELTDINSHVDQKVV</sequence>
<dbReference type="Pfam" id="PF02348">
    <property type="entry name" value="CTP_transf_3"/>
    <property type="match status" value="1"/>
</dbReference>
<gene>
    <name evidence="1" type="ORF">CWB98_18935</name>
</gene>
<dbReference type="CDD" id="cd02518">
    <property type="entry name" value="GT2_SpsF"/>
    <property type="match status" value="1"/>
</dbReference>
<reference evidence="2" key="2">
    <citation type="submission" date="2019-06" db="EMBL/GenBank/DDBJ databases">
        <title>Co-occurence of chitin degradation, pigmentation and bioactivity in marine Pseudoalteromonas.</title>
        <authorList>
            <person name="Sonnenschein E.C."/>
            <person name="Bech P.K."/>
        </authorList>
    </citation>
    <scope>NUCLEOTIDE SEQUENCE [LARGE SCALE GENOMIC DNA]</scope>
    <source>
        <strain evidence="2">S2599</strain>
    </source>
</reference>
<name>A0A5S3WWZ6_9GAMM</name>
<dbReference type="GO" id="GO:0005829">
    <property type="term" value="C:cytosol"/>
    <property type="evidence" value="ECO:0007669"/>
    <property type="project" value="TreeGrafter"/>
</dbReference>
<dbReference type="Gene3D" id="3.90.550.10">
    <property type="entry name" value="Spore Coat Polysaccharide Biosynthesis Protein SpsA, Chain A"/>
    <property type="match status" value="1"/>
</dbReference>
<dbReference type="EMBL" id="PNCJ01000034">
    <property type="protein sequence ID" value="TMP33861.1"/>
    <property type="molecule type" value="Genomic_DNA"/>
</dbReference>
<reference evidence="1 2" key="1">
    <citation type="submission" date="2018-01" db="EMBL/GenBank/DDBJ databases">
        <authorList>
            <person name="Paulsen S."/>
            <person name="Gram L.K."/>
        </authorList>
    </citation>
    <scope>NUCLEOTIDE SEQUENCE [LARGE SCALE GENOMIC DNA]</scope>
    <source>
        <strain evidence="1 2">S2599</strain>
    </source>
</reference>
<dbReference type="PANTHER" id="PTHR42866">
    <property type="entry name" value="3-DEOXY-MANNO-OCTULOSONATE CYTIDYLYLTRANSFERASE"/>
    <property type="match status" value="1"/>
</dbReference>
<protein>
    <submittedName>
        <fullName evidence="1">Polysaccharide biosynthesis protein</fullName>
    </submittedName>
</protein>
<dbReference type="RefSeq" id="WP_138546234.1">
    <property type="nucleotide sequence ID" value="NZ_PNCJ01000034.1"/>
</dbReference>
<evidence type="ECO:0000313" key="1">
    <source>
        <dbReference type="EMBL" id="TMP33861.1"/>
    </source>
</evidence>
<dbReference type="InterPro" id="IPR029044">
    <property type="entry name" value="Nucleotide-diphossugar_trans"/>
</dbReference>
<dbReference type="PANTHER" id="PTHR42866:SF1">
    <property type="entry name" value="SPORE COAT POLYSACCHARIDE BIOSYNTHESIS PROTEIN SPSF"/>
    <property type="match status" value="1"/>
</dbReference>
<comment type="caution">
    <text evidence="1">The sequence shown here is derived from an EMBL/GenBank/DDBJ whole genome shotgun (WGS) entry which is preliminary data.</text>
</comment>
<dbReference type="Proteomes" id="UP000306719">
    <property type="component" value="Unassembled WGS sequence"/>
</dbReference>
<dbReference type="InterPro" id="IPR003329">
    <property type="entry name" value="Cytidylyl_trans"/>
</dbReference>
<dbReference type="AlphaFoldDB" id="A0A5S3WWZ6"/>
<organism evidence="1 2">
    <name type="scientific">Pseudoalteromonas rubra</name>
    <dbReference type="NCBI Taxonomy" id="43658"/>
    <lineage>
        <taxon>Bacteria</taxon>
        <taxon>Pseudomonadati</taxon>
        <taxon>Pseudomonadota</taxon>
        <taxon>Gammaproteobacteria</taxon>
        <taxon>Alteromonadales</taxon>
        <taxon>Pseudoalteromonadaceae</taxon>
        <taxon>Pseudoalteromonas</taxon>
    </lineage>
</organism>